<dbReference type="OrthoDB" id="9342835at2"/>
<dbReference type="RefSeq" id="WP_155470893.1">
    <property type="nucleotide sequence ID" value="NZ_BMKG01000020.1"/>
</dbReference>
<organism evidence="4 5">
    <name type="scientific">Pseudoduganella buxea</name>
    <dbReference type="NCBI Taxonomy" id="1949069"/>
    <lineage>
        <taxon>Bacteria</taxon>
        <taxon>Pseudomonadati</taxon>
        <taxon>Pseudomonadota</taxon>
        <taxon>Betaproteobacteria</taxon>
        <taxon>Burkholderiales</taxon>
        <taxon>Oxalobacteraceae</taxon>
        <taxon>Telluria group</taxon>
        <taxon>Pseudoduganella</taxon>
    </lineage>
</organism>
<dbReference type="SUPFAM" id="SSF51905">
    <property type="entry name" value="FAD/NAD(P)-binding domain"/>
    <property type="match status" value="1"/>
</dbReference>
<name>A0A6I3SWC8_9BURK</name>
<comment type="caution">
    <text evidence="4">The sequence shown here is derived from an EMBL/GenBank/DDBJ whole genome shotgun (WGS) entry which is preliminary data.</text>
</comment>
<accession>A0A6I3SWC8</accession>
<dbReference type="PANTHER" id="PTHR13847">
    <property type="entry name" value="SARCOSINE DEHYDROGENASE-RELATED"/>
    <property type="match status" value="1"/>
</dbReference>
<proteinExistence type="predicted"/>
<keyword evidence="6" id="KW-1185">Reference proteome</keyword>
<gene>
    <name evidence="3" type="ORF">GCM10011572_41080</name>
    <name evidence="4" type="ORF">GM672_12680</name>
</gene>
<reference evidence="6" key="2">
    <citation type="journal article" date="2019" name="Int. J. Syst. Evol. Microbiol.">
        <title>The Global Catalogue of Microorganisms (GCM) 10K type strain sequencing project: providing services to taxonomists for standard genome sequencing and annotation.</title>
        <authorList>
            <consortium name="The Broad Institute Genomics Platform"/>
            <consortium name="The Broad Institute Genome Sequencing Center for Infectious Disease"/>
            <person name="Wu L."/>
            <person name="Ma J."/>
        </authorList>
    </citation>
    <scope>NUCLEOTIDE SEQUENCE [LARGE SCALE GENOMIC DNA]</scope>
    <source>
        <strain evidence="6">CGMCC 1.15931</strain>
    </source>
</reference>
<keyword evidence="1" id="KW-0560">Oxidoreductase</keyword>
<evidence type="ECO:0000313" key="5">
    <source>
        <dbReference type="Proteomes" id="UP000430634"/>
    </source>
</evidence>
<dbReference type="InterPro" id="IPR036188">
    <property type="entry name" value="FAD/NAD-bd_sf"/>
</dbReference>
<evidence type="ECO:0000313" key="6">
    <source>
        <dbReference type="Proteomes" id="UP000622638"/>
    </source>
</evidence>
<dbReference type="GO" id="GO:0005737">
    <property type="term" value="C:cytoplasm"/>
    <property type="evidence" value="ECO:0007669"/>
    <property type="project" value="TreeGrafter"/>
</dbReference>
<protein>
    <submittedName>
        <fullName evidence="3">FAD-binding oxidoreductase</fullName>
    </submittedName>
    <submittedName>
        <fullName evidence="4">FAD-dependent oxidoreductase</fullName>
    </submittedName>
</protein>
<dbReference type="EMBL" id="WNKZ01000032">
    <property type="protein sequence ID" value="MTV53581.1"/>
    <property type="molecule type" value="Genomic_DNA"/>
</dbReference>
<dbReference type="InterPro" id="IPR006076">
    <property type="entry name" value="FAD-dep_OxRdtase"/>
</dbReference>
<dbReference type="Pfam" id="PF01266">
    <property type="entry name" value="DAO"/>
    <property type="match status" value="1"/>
</dbReference>
<dbReference type="Gene3D" id="3.30.9.10">
    <property type="entry name" value="D-Amino Acid Oxidase, subunit A, domain 2"/>
    <property type="match status" value="1"/>
</dbReference>
<evidence type="ECO:0000256" key="1">
    <source>
        <dbReference type="ARBA" id="ARBA00023002"/>
    </source>
</evidence>
<dbReference type="GO" id="GO:0016491">
    <property type="term" value="F:oxidoreductase activity"/>
    <property type="evidence" value="ECO:0007669"/>
    <property type="project" value="UniProtKB-KW"/>
</dbReference>
<dbReference type="EMBL" id="BMKG01000020">
    <property type="protein sequence ID" value="GGC15504.1"/>
    <property type="molecule type" value="Genomic_DNA"/>
</dbReference>
<dbReference type="Proteomes" id="UP000622638">
    <property type="component" value="Unassembled WGS sequence"/>
</dbReference>
<evidence type="ECO:0000313" key="3">
    <source>
        <dbReference type="EMBL" id="GGC15504.1"/>
    </source>
</evidence>
<reference evidence="3" key="4">
    <citation type="submission" date="2024-05" db="EMBL/GenBank/DDBJ databases">
        <authorList>
            <person name="Sun Q."/>
            <person name="Zhou Y."/>
        </authorList>
    </citation>
    <scope>NUCLEOTIDE SEQUENCE</scope>
    <source>
        <strain evidence="3">CGMCC 1.15931</strain>
    </source>
</reference>
<dbReference type="AlphaFoldDB" id="A0A6I3SWC8"/>
<reference evidence="3" key="1">
    <citation type="journal article" date="2014" name="Int. J. Syst. Evol. Microbiol.">
        <title>Complete genome of a new Firmicutes species belonging to the dominant human colonic microbiota ('Ruminococcus bicirculans') reveals two chromosomes and a selective capacity to utilize plant glucans.</title>
        <authorList>
            <consortium name="NISC Comparative Sequencing Program"/>
            <person name="Wegmann U."/>
            <person name="Louis P."/>
            <person name="Goesmann A."/>
            <person name="Henrissat B."/>
            <person name="Duncan S.H."/>
            <person name="Flint H.J."/>
        </authorList>
    </citation>
    <scope>NUCLEOTIDE SEQUENCE</scope>
    <source>
        <strain evidence="3">CGMCC 1.15931</strain>
    </source>
</reference>
<sequence>MKAAAPPSYYRATAAGDTYAPLAGDAVADVCIVGAGFAGLGTAMSLLERGARDIVVLEGDTVGHGASGRNGGFVFGGFSLAEPALLRAAGAEQGRQLYRATLDAVALIRARIAHHGIDCDAVHAGVYLADWFGDGALDARRRFMLDHLGVDWTGVSRADFEGIARTDRYRGALFEANAFHFHPLKYAQGLARVLAAGGVRLHEHSRVVAVEGSDALGWRVVTADGSVRARHVVLCGGGYLGRLYGRLARATLPVATYVMVTEPLGERLQEALTTRAAIYDTRFAFDYYRPLPEGRLLWGGRISVRDRASSDVARLLYRDMLRVYPQLAGTRVDYAWSGMMSYGRHQMPQMGRLPEGPWFGSGFGGHGVAPTTLCGELLAAGVLGDTAALRAFARWGLAHVGGPLGLGAAQLSYWARIAQDMIRERLGRQGGGGL</sequence>
<dbReference type="PANTHER" id="PTHR13847:SF285">
    <property type="entry name" value="FAD DEPENDENT OXIDOREDUCTASE DOMAIN-CONTAINING PROTEIN"/>
    <property type="match status" value="1"/>
</dbReference>
<evidence type="ECO:0000259" key="2">
    <source>
        <dbReference type="Pfam" id="PF01266"/>
    </source>
</evidence>
<reference evidence="4 5" key="3">
    <citation type="submission" date="2019-11" db="EMBL/GenBank/DDBJ databases">
        <title>Type strains purchased from KCTC, JCM and DSMZ.</title>
        <authorList>
            <person name="Lu H."/>
        </authorList>
    </citation>
    <scope>NUCLEOTIDE SEQUENCE [LARGE SCALE GENOMIC DNA]</scope>
    <source>
        <strain evidence="4 5">KCTC 52429</strain>
    </source>
</reference>
<dbReference type="Proteomes" id="UP000430634">
    <property type="component" value="Unassembled WGS sequence"/>
</dbReference>
<dbReference type="Gene3D" id="3.50.50.60">
    <property type="entry name" value="FAD/NAD(P)-binding domain"/>
    <property type="match status" value="1"/>
</dbReference>
<evidence type="ECO:0000313" key="4">
    <source>
        <dbReference type="EMBL" id="MTV53581.1"/>
    </source>
</evidence>
<feature type="domain" description="FAD dependent oxidoreductase" evidence="2">
    <location>
        <begin position="29"/>
        <end position="380"/>
    </location>
</feature>